<evidence type="ECO:0000313" key="1">
    <source>
        <dbReference type="EMBL" id="MDT0632322.1"/>
    </source>
</evidence>
<dbReference type="InterPro" id="IPR025427">
    <property type="entry name" value="DUF4160"/>
</dbReference>
<evidence type="ECO:0000313" key="2">
    <source>
        <dbReference type="Proteomes" id="UP001267426"/>
    </source>
</evidence>
<comment type="caution">
    <text evidence="1">The sequence shown here is derived from an EMBL/GenBank/DDBJ whole genome shotgun (WGS) entry which is preliminary data.</text>
</comment>
<dbReference type="EMBL" id="JAVRHT010000026">
    <property type="protein sequence ID" value="MDT0632322.1"/>
    <property type="molecule type" value="Genomic_DNA"/>
</dbReference>
<keyword evidence="2" id="KW-1185">Reference proteome</keyword>
<accession>A0ABU3BSP9</accession>
<dbReference type="Pfam" id="PF13711">
    <property type="entry name" value="DUF4160"/>
    <property type="match status" value="1"/>
</dbReference>
<proteinExistence type="predicted"/>
<organism evidence="1 2">
    <name type="scientific">Rubrivirga litoralis</name>
    <dbReference type="NCBI Taxonomy" id="3075598"/>
    <lineage>
        <taxon>Bacteria</taxon>
        <taxon>Pseudomonadati</taxon>
        <taxon>Rhodothermota</taxon>
        <taxon>Rhodothermia</taxon>
        <taxon>Rhodothermales</taxon>
        <taxon>Rubricoccaceae</taxon>
        <taxon>Rubrivirga</taxon>
    </lineage>
</organism>
<sequence length="85" mass="9809">MPTVSRFFGIVVFLNYRDHPPPHFHVRYGEDEVTVEIGGGAVTGRMSKRALRLVLEWAALHEDELMRNWDLARARKPLEPIEPLT</sequence>
<name>A0ABU3BSP9_9BACT</name>
<dbReference type="Proteomes" id="UP001267426">
    <property type="component" value="Unassembled WGS sequence"/>
</dbReference>
<dbReference type="RefSeq" id="WP_311664103.1">
    <property type="nucleotide sequence ID" value="NZ_JAVRHT010000026.1"/>
</dbReference>
<reference evidence="1 2" key="1">
    <citation type="submission" date="2023-09" db="EMBL/GenBank/DDBJ databases">
        <authorList>
            <person name="Rey-Velasco X."/>
        </authorList>
    </citation>
    <scope>NUCLEOTIDE SEQUENCE [LARGE SCALE GENOMIC DNA]</scope>
    <source>
        <strain evidence="1 2">F394</strain>
    </source>
</reference>
<gene>
    <name evidence="1" type="ORF">RM540_11240</name>
</gene>
<protein>
    <submittedName>
        <fullName evidence="1">DUF4160 domain-containing protein</fullName>
    </submittedName>
</protein>